<sequence>FKVPFVPFECGAEERLLGGPVDSYLYLWYRGEGNDLWICDGDRHDRAIHDENDDCRNRVKAALVEPTLYE</sequence>
<dbReference type="AlphaFoldDB" id="A0A915IG42"/>
<organism evidence="1 2">
    <name type="scientific">Romanomermis culicivorax</name>
    <name type="common">Nematode worm</name>
    <dbReference type="NCBI Taxonomy" id="13658"/>
    <lineage>
        <taxon>Eukaryota</taxon>
        <taxon>Metazoa</taxon>
        <taxon>Ecdysozoa</taxon>
        <taxon>Nematoda</taxon>
        <taxon>Enoplea</taxon>
        <taxon>Dorylaimia</taxon>
        <taxon>Mermithida</taxon>
        <taxon>Mermithoidea</taxon>
        <taxon>Mermithidae</taxon>
        <taxon>Romanomermis</taxon>
    </lineage>
</organism>
<proteinExistence type="predicted"/>
<reference evidence="2" key="1">
    <citation type="submission" date="2022-11" db="UniProtKB">
        <authorList>
            <consortium name="WormBaseParasite"/>
        </authorList>
    </citation>
    <scope>IDENTIFICATION</scope>
</reference>
<evidence type="ECO:0000313" key="2">
    <source>
        <dbReference type="WBParaSite" id="nRc.2.0.1.t13095-RA"/>
    </source>
</evidence>
<evidence type="ECO:0000313" key="1">
    <source>
        <dbReference type="Proteomes" id="UP000887565"/>
    </source>
</evidence>
<name>A0A915IG42_ROMCU</name>
<keyword evidence="1" id="KW-1185">Reference proteome</keyword>
<dbReference type="WBParaSite" id="nRc.2.0.1.t13095-RA">
    <property type="protein sequence ID" value="nRc.2.0.1.t13095-RA"/>
    <property type="gene ID" value="nRc.2.0.1.g13095"/>
</dbReference>
<protein>
    <submittedName>
        <fullName evidence="2">MHC class II antigen</fullName>
    </submittedName>
</protein>
<dbReference type="Proteomes" id="UP000887565">
    <property type="component" value="Unplaced"/>
</dbReference>
<accession>A0A915IG42</accession>